<proteinExistence type="predicted"/>
<reference evidence="2" key="1">
    <citation type="submission" date="2022-07" db="EMBL/GenBank/DDBJ databases">
        <title>Draft genome sequence of Zalerion maritima ATCC 34329, a (micro)plastics degrading marine fungus.</title>
        <authorList>
            <person name="Paco A."/>
            <person name="Goncalves M.F.M."/>
            <person name="Rocha-Santos T.A.P."/>
            <person name="Alves A."/>
        </authorList>
    </citation>
    <scope>NUCLEOTIDE SEQUENCE</scope>
    <source>
        <strain evidence="2">ATCC 34329</strain>
    </source>
</reference>
<comment type="caution">
    <text evidence="2">The sequence shown here is derived from an EMBL/GenBank/DDBJ whole genome shotgun (WGS) entry which is preliminary data.</text>
</comment>
<dbReference type="Proteomes" id="UP001201980">
    <property type="component" value="Unassembled WGS sequence"/>
</dbReference>
<dbReference type="EMBL" id="JAKWBI020000077">
    <property type="protein sequence ID" value="KAJ2903585.1"/>
    <property type="molecule type" value="Genomic_DNA"/>
</dbReference>
<feature type="region of interest" description="Disordered" evidence="1">
    <location>
        <begin position="155"/>
        <end position="196"/>
    </location>
</feature>
<accession>A0AAD5WUY8</accession>
<dbReference type="AlphaFoldDB" id="A0AAD5WUY8"/>
<feature type="region of interest" description="Disordered" evidence="1">
    <location>
        <begin position="1"/>
        <end position="24"/>
    </location>
</feature>
<keyword evidence="3" id="KW-1185">Reference proteome</keyword>
<name>A0AAD5WUY8_9PEZI</name>
<feature type="compositionally biased region" description="Polar residues" evidence="1">
    <location>
        <begin position="1"/>
        <end position="13"/>
    </location>
</feature>
<sequence length="258" mass="28302">MDENTGSATSPTVEATEEKGVTDKMQKLHLTDTPSAHIAKPSLSQSQALCPPVKLAPFASTLPHAPQRGAIPRPLVSHPEDTQSLHPPPPVNLFSLLLYSPNDTRKRNIRMDTLLSQPATITTAHGPNSRSSLHASSKSKLIPLVARLRVAKEKLPKHPSQLPWSSHTRHQQQQQQQQQQVPSSTSQPNSQSEEQEQGLIAGNGAPDLLLFSLSLVQNNEKEKTGPMRRFLDEMVSSSLGDSWDVPQSMDKRMSMSSL</sequence>
<evidence type="ECO:0000313" key="3">
    <source>
        <dbReference type="Proteomes" id="UP001201980"/>
    </source>
</evidence>
<protein>
    <submittedName>
        <fullName evidence="2">Uncharacterized protein</fullName>
    </submittedName>
</protein>
<gene>
    <name evidence="2" type="ORF">MKZ38_009638</name>
</gene>
<evidence type="ECO:0000313" key="2">
    <source>
        <dbReference type="EMBL" id="KAJ2903585.1"/>
    </source>
</evidence>
<feature type="region of interest" description="Disordered" evidence="1">
    <location>
        <begin position="70"/>
        <end position="89"/>
    </location>
</feature>
<organism evidence="2 3">
    <name type="scientific">Zalerion maritima</name>
    <dbReference type="NCBI Taxonomy" id="339359"/>
    <lineage>
        <taxon>Eukaryota</taxon>
        <taxon>Fungi</taxon>
        <taxon>Dikarya</taxon>
        <taxon>Ascomycota</taxon>
        <taxon>Pezizomycotina</taxon>
        <taxon>Sordariomycetes</taxon>
        <taxon>Lulworthiomycetidae</taxon>
        <taxon>Lulworthiales</taxon>
        <taxon>Lulworthiaceae</taxon>
        <taxon>Zalerion</taxon>
    </lineage>
</organism>
<evidence type="ECO:0000256" key="1">
    <source>
        <dbReference type="SAM" id="MobiDB-lite"/>
    </source>
</evidence>
<feature type="compositionally biased region" description="Low complexity" evidence="1">
    <location>
        <begin position="171"/>
        <end position="192"/>
    </location>
</feature>